<keyword evidence="1" id="KW-0472">Membrane</keyword>
<name>A0ABQ9FZA8_TEGGR</name>
<reference evidence="2 3" key="1">
    <citation type="submission" date="2022-12" db="EMBL/GenBank/DDBJ databases">
        <title>Chromosome-level genome of Tegillarca granosa.</title>
        <authorList>
            <person name="Kim J."/>
        </authorList>
    </citation>
    <scope>NUCLEOTIDE SEQUENCE [LARGE SCALE GENOMIC DNA]</scope>
    <source>
        <strain evidence="2">Teg-2019</strain>
        <tissue evidence="2">Adductor muscle</tissue>
    </source>
</reference>
<proteinExistence type="predicted"/>
<protein>
    <submittedName>
        <fullName evidence="2">Uncharacterized protein</fullName>
    </submittedName>
</protein>
<organism evidence="2 3">
    <name type="scientific">Tegillarca granosa</name>
    <name type="common">Malaysian cockle</name>
    <name type="synonym">Anadara granosa</name>
    <dbReference type="NCBI Taxonomy" id="220873"/>
    <lineage>
        <taxon>Eukaryota</taxon>
        <taxon>Metazoa</taxon>
        <taxon>Spiralia</taxon>
        <taxon>Lophotrochozoa</taxon>
        <taxon>Mollusca</taxon>
        <taxon>Bivalvia</taxon>
        <taxon>Autobranchia</taxon>
        <taxon>Pteriomorphia</taxon>
        <taxon>Arcoida</taxon>
        <taxon>Arcoidea</taxon>
        <taxon>Arcidae</taxon>
        <taxon>Tegillarca</taxon>
    </lineage>
</organism>
<keyword evidence="3" id="KW-1185">Reference proteome</keyword>
<gene>
    <name evidence="2" type="ORF">KUTeg_000971</name>
</gene>
<accession>A0ABQ9FZA8</accession>
<evidence type="ECO:0000313" key="3">
    <source>
        <dbReference type="Proteomes" id="UP001217089"/>
    </source>
</evidence>
<evidence type="ECO:0000256" key="1">
    <source>
        <dbReference type="SAM" id="Phobius"/>
    </source>
</evidence>
<keyword evidence="1" id="KW-1133">Transmembrane helix</keyword>
<feature type="transmembrane region" description="Helical" evidence="1">
    <location>
        <begin position="15"/>
        <end position="34"/>
    </location>
</feature>
<dbReference type="Proteomes" id="UP001217089">
    <property type="component" value="Unassembled WGS sequence"/>
</dbReference>
<keyword evidence="1" id="KW-0812">Transmembrane</keyword>
<comment type="caution">
    <text evidence="2">The sequence shown here is derived from an EMBL/GenBank/DDBJ whole genome shotgun (WGS) entry which is preliminary data.</text>
</comment>
<sequence>MGNFVSRSEMLRHYFTIRGVSLVLFTGGVLYIILSRTGRKSGRKRTNYPANIVISTPDRKRTVCSELCPLCCKIRDIPSYGKSTIYGKLHIL</sequence>
<evidence type="ECO:0000313" key="2">
    <source>
        <dbReference type="EMBL" id="KAJ8321476.1"/>
    </source>
</evidence>
<dbReference type="EMBL" id="JARBDR010000062">
    <property type="protein sequence ID" value="KAJ8321476.1"/>
    <property type="molecule type" value="Genomic_DNA"/>
</dbReference>